<accession>A0A5B9QQA6</accession>
<dbReference type="KEGG" id="bgok:Pr1d_36240"/>
<reference evidence="1 2" key="1">
    <citation type="submission" date="2019-08" db="EMBL/GenBank/DDBJ databases">
        <title>Deep-cultivation of Planctomycetes and their phenomic and genomic characterization uncovers novel biology.</title>
        <authorList>
            <person name="Wiegand S."/>
            <person name="Jogler M."/>
            <person name="Boedeker C."/>
            <person name="Pinto D."/>
            <person name="Vollmers J."/>
            <person name="Rivas-Marin E."/>
            <person name="Kohn T."/>
            <person name="Peeters S.H."/>
            <person name="Heuer A."/>
            <person name="Rast P."/>
            <person name="Oberbeckmann S."/>
            <person name="Bunk B."/>
            <person name="Jeske O."/>
            <person name="Meyerdierks A."/>
            <person name="Storesund J.E."/>
            <person name="Kallscheuer N."/>
            <person name="Luecker S."/>
            <person name="Lage O.M."/>
            <person name="Pohl T."/>
            <person name="Merkel B.J."/>
            <person name="Hornburger P."/>
            <person name="Mueller R.-W."/>
            <person name="Bruemmer F."/>
            <person name="Labrenz M."/>
            <person name="Spormann A.M."/>
            <person name="Op den Camp H."/>
            <person name="Overmann J."/>
            <person name="Amann R."/>
            <person name="Jetten M.S.M."/>
            <person name="Mascher T."/>
            <person name="Medema M.H."/>
            <person name="Devos D.P."/>
            <person name="Kaster A.-K."/>
            <person name="Ovreas L."/>
            <person name="Rohde M."/>
            <person name="Galperin M.Y."/>
            <person name="Jogler C."/>
        </authorList>
    </citation>
    <scope>NUCLEOTIDE SEQUENCE [LARGE SCALE GENOMIC DNA]</scope>
    <source>
        <strain evidence="1 2">Pr1d</strain>
    </source>
</reference>
<dbReference type="RefSeq" id="WP_148074674.1">
    <property type="nucleotide sequence ID" value="NZ_CP042913.1"/>
</dbReference>
<proteinExistence type="predicted"/>
<gene>
    <name evidence="1" type="ORF">Pr1d_36240</name>
</gene>
<name>A0A5B9QQA6_9BACT</name>
<sequence>MGKKKRKKSNGNNDTQLNAYLQELADSLIWIESLLKPIVTTTKELLNNQSKFNFTFVFEEHSGELASIETASSNNVTPEMVEDFHSICIDLGETLSEWLKKLPERIHALDLSLVQMPGDIHKMLTDVRGHNWRPYVRRYLILPLAYWPAIPSREQWQINSSKFPVRPSIPTRLDKYLELTSEKDPSEEWQALCQRIRSFIDDIRVIALELNSEAILEPDGPVGIRLWRWKGQTANRPMTETQDRLARYLWKKRNNRVSISTLIGKDRLFEKVEDDTVRRHGSNISTYFMNEGFPIAVETADGDLWLTINKPEE</sequence>
<dbReference type="Proteomes" id="UP000323917">
    <property type="component" value="Chromosome"/>
</dbReference>
<dbReference type="EMBL" id="CP042913">
    <property type="protein sequence ID" value="QEG36311.1"/>
    <property type="molecule type" value="Genomic_DNA"/>
</dbReference>
<dbReference type="AlphaFoldDB" id="A0A5B9QQA6"/>
<organism evidence="1 2">
    <name type="scientific">Bythopirellula goksoeyrii</name>
    <dbReference type="NCBI Taxonomy" id="1400387"/>
    <lineage>
        <taxon>Bacteria</taxon>
        <taxon>Pseudomonadati</taxon>
        <taxon>Planctomycetota</taxon>
        <taxon>Planctomycetia</taxon>
        <taxon>Pirellulales</taxon>
        <taxon>Lacipirellulaceae</taxon>
        <taxon>Bythopirellula</taxon>
    </lineage>
</organism>
<protein>
    <submittedName>
        <fullName evidence="1">Uncharacterized protein</fullName>
    </submittedName>
</protein>
<keyword evidence="2" id="KW-1185">Reference proteome</keyword>
<evidence type="ECO:0000313" key="1">
    <source>
        <dbReference type="EMBL" id="QEG36311.1"/>
    </source>
</evidence>
<evidence type="ECO:0000313" key="2">
    <source>
        <dbReference type="Proteomes" id="UP000323917"/>
    </source>
</evidence>